<gene>
    <name evidence="2" type="ORF">EVG20_g11130</name>
</gene>
<feature type="compositionally biased region" description="Basic and acidic residues" evidence="1">
    <location>
        <begin position="30"/>
        <end position="39"/>
    </location>
</feature>
<sequence>MLSTLPEAATPSTRTMLGINSGSGIAGPGGDKEKTCMDRGVGDVEKGLGMLNIEEKPNSTVEDNLCGYVAILGPVPHSPRSSSSSTRALHFKREGSQRVSSAVHAFSRSPSLGHLEFYFRNNSTDTTGEAVLLHLC</sequence>
<proteinExistence type="predicted"/>
<name>A0A4Y9XN33_9AGAM</name>
<protein>
    <submittedName>
        <fullName evidence="2">Uncharacterized protein</fullName>
    </submittedName>
</protein>
<reference evidence="2 3" key="1">
    <citation type="submission" date="2019-02" db="EMBL/GenBank/DDBJ databases">
        <title>Genome sequencing of the rare red list fungi Dentipellis fragilis.</title>
        <authorList>
            <person name="Buettner E."/>
            <person name="Kellner H."/>
        </authorList>
    </citation>
    <scope>NUCLEOTIDE SEQUENCE [LARGE SCALE GENOMIC DNA]</scope>
    <source>
        <strain evidence="2 3">DSM 105465</strain>
    </source>
</reference>
<feature type="compositionally biased region" description="Polar residues" evidence="1">
    <location>
        <begin position="10"/>
        <end position="23"/>
    </location>
</feature>
<evidence type="ECO:0000313" key="3">
    <source>
        <dbReference type="Proteomes" id="UP000298327"/>
    </source>
</evidence>
<dbReference type="Proteomes" id="UP000298327">
    <property type="component" value="Unassembled WGS sequence"/>
</dbReference>
<accession>A0A4Y9XN33</accession>
<organism evidence="2 3">
    <name type="scientific">Dentipellis fragilis</name>
    <dbReference type="NCBI Taxonomy" id="205917"/>
    <lineage>
        <taxon>Eukaryota</taxon>
        <taxon>Fungi</taxon>
        <taxon>Dikarya</taxon>
        <taxon>Basidiomycota</taxon>
        <taxon>Agaricomycotina</taxon>
        <taxon>Agaricomycetes</taxon>
        <taxon>Russulales</taxon>
        <taxon>Hericiaceae</taxon>
        <taxon>Dentipellis</taxon>
    </lineage>
</organism>
<comment type="caution">
    <text evidence="2">The sequence shown here is derived from an EMBL/GenBank/DDBJ whole genome shotgun (WGS) entry which is preliminary data.</text>
</comment>
<feature type="region of interest" description="Disordered" evidence="1">
    <location>
        <begin position="1"/>
        <end position="39"/>
    </location>
</feature>
<dbReference type="AlphaFoldDB" id="A0A4Y9XN33"/>
<evidence type="ECO:0000313" key="2">
    <source>
        <dbReference type="EMBL" id="TFY51168.1"/>
    </source>
</evidence>
<keyword evidence="3" id="KW-1185">Reference proteome</keyword>
<evidence type="ECO:0000256" key="1">
    <source>
        <dbReference type="SAM" id="MobiDB-lite"/>
    </source>
</evidence>
<dbReference type="EMBL" id="SEOQ01001591">
    <property type="protein sequence ID" value="TFY51168.1"/>
    <property type="molecule type" value="Genomic_DNA"/>
</dbReference>